<keyword evidence="2" id="KW-1185">Reference proteome</keyword>
<name>A0A371NXI8_9MICO</name>
<dbReference type="EMBL" id="QUAB01000013">
    <property type="protein sequence ID" value="REJ08019.1"/>
    <property type="molecule type" value="Genomic_DNA"/>
</dbReference>
<protein>
    <recommendedName>
        <fullName evidence="3">2-nitropropane dioxygenase</fullName>
    </recommendedName>
</protein>
<dbReference type="Proteomes" id="UP000262172">
    <property type="component" value="Unassembled WGS sequence"/>
</dbReference>
<dbReference type="RefSeq" id="WP_116240631.1">
    <property type="nucleotide sequence ID" value="NZ_QUAB01000013.1"/>
</dbReference>
<sequence length="283" mass="31308">MTDAAAPRIPRHAQFALARAAVQVLADRLGVRVLHIKGDAVDPALRADPRPGSDIDVLADPRGIPLLHAVLLRHGWAVYSSFRFGSAFEHAQTYQHEQWGFLDLHRRFPGIRLDDQAAFDLLWNDRTARWTAGIRFDAPSVDAQAVLMVLNAARAGDVPAFWTRLDDATLRRCGALIDRLDARVAFAAATGDLAAYRRRREYLLWRVTTRGGPRIAEWWGRVIAQPTTAGSLRVIIGAPAVNTDLLAHRLGRPPTRPEVVGEFFSRGLRGVGEAVSIIRGGRR</sequence>
<organism evidence="1 2">
    <name type="scientific">Microbacterium bovistercoris</name>
    <dbReference type="NCBI Taxonomy" id="2293570"/>
    <lineage>
        <taxon>Bacteria</taxon>
        <taxon>Bacillati</taxon>
        <taxon>Actinomycetota</taxon>
        <taxon>Actinomycetes</taxon>
        <taxon>Micrococcales</taxon>
        <taxon>Microbacteriaceae</taxon>
        <taxon>Microbacterium</taxon>
    </lineage>
</organism>
<evidence type="ECO:0000313" key="2">
    <source>
        <dbReference type="Proteomes" id="UP000262172"/>
    </source>
</evidence>
<accession>A0A371NXI8</accession>
<dbReference type="AlphaFoldDB" id="A0A371NXI8"/>
<gene>
    <name evidence="1" type="ORF">DY023_01785</name>
</gene>
<dbReference type="Pfam" id="PF14907">
    <property type="entry name" value="NTP_transf_5"/>
    <property type="match status" value="1"/>
</dbReference>
<reference evidence="1 2" key="1">
    <citation type="submission" date="2018-08" db="EMBL/GenBank/DDBJ databases">
        <title>Isolation, diversity and antifungal activity of Actinobacteria from cow dung.</title>
        <authorList>
            <person name="Ling L."/>
        </authorList>
    </citation>
    <scope>NUCLEOTIDE SEQUENCE [LARGE SCALE GENOMIC DNA]</scope>
    <source>
        <strain evidence="1 2">NEAU-LLE</strain>
    </source>
</reference>
<dbReference type="InterPro" id="IPR039498">
    <property type="entry name" value="NTP_transf_5"/>
</dbReference>
<evidence type="ECO:0000313" key="1">
    <source>
        <dbReference type="EMBL" id="REJ08019.1"/>
    </source>
</evidence>
<dbReference type="OrthoDB" id="3782133at2"/>
<evidence type="ECO:0008006" key="3">
    <source>
        <dbReference type="Google" id="ProtNLM"/>
    </source>
</evidence>
<comment type="caution">
    <text evidence="1">The sequence shown here is derived from an EMBL/GenBank/DDBJ whole genome shotgun (WGS) entry which is preliminary data.</text>
</comment>
<proteinExistence type="predicted"/>